<dbReference type="EMBL" id="CP093442">
    <property type="protein sequence ID" value="UOF01675.1"/>
    <property type="molecule type" value="Genomic_DNA"/>
</dbReference>
<evidence type="ECO:0000313" key="3">
    <source>
        <dbReference type="Proteomes" id="UP000830116"/>
    </source>
</evidence>
<name>A0ABY4CHK4_9BACT</name>
<dbReference type="Proteomes" id="UP000830116">
    <property type="component" value="Chromosome"/>
</dbReference>
<keyword evidence="1" id="KW-0732">Signal</keyword>
<proteinExistence type="predicted"/>
<accession>A0ABY4CHK4</accession>
<sequence>MTKSWGLFLSALLFSLNVYAAEADSPVINPPHRDKNPHGIKPSRCSWVQEGNYEECNYLDNSGPVRFLFRNYGPNRIVSKAPSRSREWSFNFAGNARQDLSFSITDMPNGTVSLTQESIFHLFPRKTLPHIRTEDNKHYVTLPTGEVVVFNAQTKEVLGGVISEDGPMTSGVRALAPAKITYKGTGVMVRANQRGADPRLGSSTAKITKGSKSCQVQLKELWPDQNQDSAVHFRFATDAEFDAFLKRRCGFGI</sequence>
<feature type="signal peptide" evidence="1">
    <location>
        <begin position="1"/>
        <end position="20"/>
    </location>
</feature>
<evidence type="ECO:0000313" key="2">
    <source>
        <dbReference type="EMBL" id="UOF01675.1"/>
    </source>
</evidence>
<dbReference type="RefSeq" id="WP_243538270.1">
    <property type="nucleotide sequence ID" value="NZ_CP093442.1"/>
</dbReference>
<reference evidence="2" key="1">
    <citation type="submission" date="2022-03" db="EMBL/GenBank/DDBJ databases">
        <title>Genome Identification and Characterization of new species Bdellovibrio reynosense LBG001 sp. nov. from a Mexico soil sample.</title>
        <authorList>
            <person name="Camilli A."/>
            <person name="Ajao Y."/>
            <person name="Guo X."/>
        </authorList>
    </citation>
    <scope>NUCLEOTIDE SEQUENCE</scope>
    <source>
        <strain evidence="2">LBG001</strain>
    </source>
</reference>
<keyword evidence="3" id="KW-1185">Reference proteome</keyword>
<protein>
    <submittedName>
        <fullName evidence="2">Uncharacterized protein</fullName>
    </submittedName>
</protein>
<evidence type="ECO:0000256" key="1">
    <source>
        <dbReference type="SAM" id="SignalP"/>
    </source>
</evidence>
<organism evidence="2 3">
    <name type="scientific">Bdellovibrio reynosensis</name>
    <dbReference type="NCBI Taxonomy" id="2835041"/>
    <lineage>
        <taxon>Bacteria</taxon>
        <taxon>Pseudomonadati</taxon>
        <taxon>Bdellovibrionota</taxon>
        <taxon>Bdellovibrionia</taxon>
        <taxon>Bdellovibrionales</taxon>
        <taxon>Pseudobdellovibrionaceae</taxon>
        <taxon>Bdellovibrio</taxon>
    </lineage>
</organism>
<gene>
    <name evidence="2" type="ORF">MNR06_01745</name>
</gene>
<feature type="chain" id="PRO_5045425187" evidence="1">
    <location>
        <begin position="21"/>
        <end position="253"/>
    </location>
</feature>